<evidence type="ECO:0000256" key="3">
    <source>
        <dbReference type="SAM" id="MobiDB-lite"/>
    </source>
</evidence>
<dbReference type="GO" id="GO:0008017">
    <property type="term" value="F:microtubule binding"/>
    <property type="evidence" value="ECO:0007669"/>
    <property type="project" value="TreeGrafter"/>
</dbReference>
<dbReference type="GO" id="GO:0003924">
    <property type="term" value="F:GTPase activity"/>
    <property type="evidence" value="ECO:0007669"/>
    <property type="project" value="InterPro"/>
</dbReference>
<accession>A0A6G1IWM4</accession>
<evidence type="ECO:0000259" key="5">
    <source>
        <dbReference type="PROSITE" id="PS51718"/>
    </source>
</evidence>
<dbReference type="Pfam" id="PF01031">
    <property type="entry name" value="Dynamin_M"/>
    <property type="match status" value="1"/>
</dbReference>
<sequence>MTSPLNEGDSLDQLQTPEQVELLDTIDKLRNQGLGHYNISLPQLIVCGDQSSGKSSVLEGLTRLRFPTKEGICTTFATELVLRKNTIPSILCTIIPGKERSQAEKDELSKFKQTFTSPEEFAFPKLLEEARKCMAFGVQPDHGNFFEDILQIRYSGPDLPSLTIVDLPGIVQSHRQGSRAVQTVRDLVQGYMADQRSIILAIVHAKCDYETQANLLWAKAFDPTAARTMGIITKPDCLDPNSDSEAQFIKLAKNQEYPLDLGWHCVKNRGFGMDEQSNKERDESEAQFFAAGNWAPLSRANVGIDALRNKLSRVLLQHIRKELPSLSVAIFDALAATERSLKGLGQPRDEAQQQRNFLMEKAQRFQALTLDALRGIYSDPFFALSLSDSIPPARLRTEIQNLNLAFAYTMYRKGHQWQIVDGQYSPGHGFPSLLSTSIDNYDGLPEPINIERSKFLNERIGTQVRLSRPSGLPSLVNTWVIGEVFRQQAQPWEAIARQHLSDVYDAVNAYLHESLSNMMDQDTFHALMQEHVEPELQQRWQRLSAKLDELLVPYQQQEPIIYDPSFIHDLEQIRAKRYFEPKNQFALGSAPKSAPTQLLTESMDDFTNCEILNLMHTYYKKSISVFISNVTVLAIENCLITELPSLLNPELVLNMEEEKLSVIAAESEEISSERAALKQKLEDLKAGKRVLDSQARRSGKVTRNTPRSQKAPPKPAAAQAQPPRPKTPVSQTTPQNSDVQIDDLTSGINAFNLTPPAKPKHQIATLTPPKSPKAAAEPTPTWKMRERVDSWRSEDWEE</sequence>
<feature type="domain" description="Dynamin-type G" evidence="5">
    <location>
        <begin position="38"/>
        <end position="324"/>
    </location>
</feature>
<evidence type="ECO:0000256" key="1">
    <source>
        <dbReference type="ARBA" id="ARBA00022741"/>
    </source>
</evidence>
<dbReference type="InterPro" id="IPR045063">
    <property type="entry name" value="Dynamin_N"/>
</dbReference>
<dbReference type="OrthoDB" id="415706at2759"/>
<evidence type="ECO:0000256" key="2">
    <source>
        <dbReference type="ARBA" id="ARBA00023134"/>
    </source>
</evidence>
<dbReference type="InterPro" id="IPR001401">
    <property type="entry name" value="Dynamin_GTPase"/>
</dbReference>
<dbReference type="EMBL" id="MU005587">
    <property type="protein sequence ID" value="KAF2682518.1"/>
    <property type="molecule type" value="Genomic_DNA"/>
</dbReference>
<protein>
    <recommendedName>
        <fullName evidence="8">P-loop containing nucleoside triphosphate hydrolase protein</fullName>
    </recommendedName>
</protein>
<dbReference type="SMART" id="SM00053">
    <property type="entry name" value="DYNc"/>
    <property type="match status" value="1"/>
</dbReference>
<dbReference type="Gene3D" id="3.40.50.300">
    <property type="entry name" value="P-loop containing nucleotide triphosphate hydrolases"/>
    <property type="match status" value="1"/>
</dbReference>
<evidence type="ECO:0000313" key="6">
    <source>
        <dbReference type="EMBL" id="KAF2682518.1"/>
    </source>
</evidence>
<feature type="domain" description="GED" evidence="4">
    <location>
        <begin position="608"/>
        <end position="699"/>
    </location>
</feature>
<dbReference type="SUPFAM" id="SSF52540">
    <property type="entry name" value="P-loop containing nucleoside triphosphate hydrolases"/>
    <property type="match status" value="1"/>
</dbReference>
<evidence type="ECO:0000259" key="4">
    <source>
        <dbReference type="PROSITE" id="PS51388"/>
    </source>
</evidence>
<keyword evidence="1" id="KW-0547">Nucleotide-binding</keyword>
<dbReference type="PROSITE" id="PS51388">
    <property type="entry name" value="GED"/>
    <property type="match status" value="1"/>
</dbReference>
<dbReference type="InterPro" id="IPR027417">
    <property type="entry name" value="P-loop_NTPase"/>
</dbReference>
<dbReference type="Proteomes" id="UP000799291">
    <property type="component" value="Unassembled WGS sequence"/>
</dbReference>
<dbReference type="PANTHER" id="PTHR11566:SF149">
    <property type="entry name" value="GTPASE, PUTATIVE (AFU_ORTHOLOGUE AFUA_6G11890)-RELATED"/>
    <property type="match status" value="1"/>
</dbReference>
<dbReference type="CDD" id="cd08771">
    <property type="entry name" value="DLP_1"/>
    <property type="match status" value="1"/>
</dbReference>
<dbReference type="GO" id="GO:0005874">
    <property type="term" value="C:microtubule"/>
    <property type="evidence" value="ECO:0007669"/>
    <property type="project" value="TreeGrafter"/>
</dbReference>
<dbReference type="InterPro" id="IPR003130">
    <property type="entry name" value="GED"/>
</dbReference>
<dbReference type="InterPro" id="IPR000375">
    <property type="entry name" value="Dynamin_stalk"/>
</dbReference>
<dbReference type="GO" id="GO:0005525">
    <property type="term" value="F:GTP binding"/>
    <property type="evidence" value="ECO:0007669"/>
    <property type="project" value="InterPro"/>
</dbReference>
<dbReference type="GO" id="GO:0016020">
    <property type="term" value="C:membrane"/>
    <property type="evidence" value="ECO:0007669"/>
    <property type="project" value="TreeGrafter"/>
</dbReference>
<dbReference type="Pfam" id="PF00350">
    <property type="entry name" value="Dynamin_N"/>
    <property type="match status" value="1"/>
</dbReference>
<dbReference type="AlphaFoldDB" id="A0A6G1IWM4"/>
<dbReference type="GO" id="GO:0006897">
    <property type="term" value="P:endocytosis"/>
    <property type="evidence" value="ECO:0007669"/>
    <property type="project" value="TreeGrafter"/>
</dbReference>
<feature type="compositionally biased region" description="Basic and acidic residues" evidence="3">
    <location>
        <begin position="783"/>
        <end position="798"/>
    </location>
</feature>
<keyword evidence="2" id="KW-0342">GTP-binding</keyword>
<feature type="region of interest" description="Disordered" evidence="3">
    <location>
        <begin position="688"/>
        <end position="798"/>
    </location>
</feature>
<dbReference type="InterPro" id="IPR030381">
    <property type="entry name" value="G_DYNAMIN_dom"/>
</dbReference>
<dbReference type="InterPro" id="IPR020850">
    <property type="entry name" value="GED_dom"/>
</dbReference>
<proteinExistence type="predicted"/>
<dbReference type="PRINTS" id="PR00195">
    <property type="entry name" value="DYNAMIN"/>
</dbReference>
<evidence type="ECO:0000313" key="7">
    <source>
        <dbReference type="Proteomes" id="UP000799291"/>
    </source>
</evidence>
<gene>
    <name evidence="6" type="ORF">K458DRAFT_391003</name>
</gene>
<dbReference type="GO" id="GO:0016559">
    <property type="term" value="P:peroxisome fission"/>
    <property type="evidence" value="ECO:0007669"/>
    <property type="project" value="TreeGrafter"/>
</dbReference>
<reference evidence="6" key="1">
    <citation type="journal article" date="2020" name="Stud. Mycol.">
        <title>101 Dothideomycetes genomes: a test case for predicting lifestyles and emergence of pathogens.</title>
        <authorList>
            <person name="Haridas S."/>
            <person name="Albert R."/>
            <person name="Binder M."/>
            <person name="Bloem J."/>
            <person name="Labutti K."/>
            <person name="Salamov A."/>
            <person name="Andreopoulos B."/>
            <person name="Baker S."/>
            <person name="Barry K."/>
            <person name="Bills G."/>
            <person name="Bluhm B."/>
            <person name="Cannon C."/>
            <person name="Castanera R."/>
            <person name="Culley D."/>
            <person name="Daum C."/>
            <person name="Ezra D."/>
            <person name="Gonzalez J."/>
            <person name="Henrissat B."/>
            <person name="Kuo A."/>
            <person name="Liang C."/>
            <person name="Lipzen A."/>
            <person name="Lutzoni F."/>
            <person name="Magnuson J."/>
            <person name="Mondo S."/>
            <person name="Nolan M."/>
            <person name="Ohm R."/>
            <person name="Pangilinan J."/>
            <person name="Park H.-J."/>
            <person name="Ramirez L."/>
            <person name="Alfaro M."/>
            <person name="Sun H."/>
            <person name="Tritt A."/>
            <person name="Yoshinaga Y."/>
            <person name="Zwiers L.-H."/>
            <person name="Turgeon B."/>
            <person name="Goodwin S."/>
            <person name="Spatafora J."/>
            <person name="Crous P."/>
            <person name="Grigoriev I."/>
        </authorList>
    </citation>
    <scope>NUCLEOTIDE SEQUENCE</scope>
    <source>
        <strain evidence="6">CBS 122367</strain>
    </source>
</reference>
<feature type="compositionally biased region" description="Polar residues" evidence="3">
    <location>
        <begin position="728"/>
        <end position="739"/>
    </location>
</feature>
<keyword evidence="7" id="KW-1185">Reference proteome</keyword>
<dbReference type="FunFam" id="3.40.50.300:FF:001425">
    <property type="entry name" value="Dynamin GTPase, putative"/>
    <property type="match status" value="1"/>
</dbReference>
<name>A0A6G1IWM4_9PLEO</name>
<dbReference type="GO" id="GO:0048312">
    <property type="term" value="P:intracellular distribution of mitochondria"/>
    <property type="evidence" value="ECO:0007669"/>
    <property type="project" value="TreeGrafter"/>
</dbReference>
<dbReference type="PANTHER" id="PTHR11566">
    <property type="entry name" value="DYNAMIN"/>
    <property type="match status" value="1"/>
</dbReference>
<dbReference type="PROSITE" id="PS51718">
    <property type="entry name" value="G_DYNAMIN_2"/>
    <property type="match status" value="1"/>
</dbReference>
<dbReference type="GO" id="GO:0000266">
    <property type="term" value="P:mitochondrial fission"/>
    <property type="evidence" value="ECO:0007669"/>
    <property type="project" value="TreeGrafter"/>
</dbReference>
<dbReference type="GO" id="GO:0005739">
    <property type="term" value="C:mitochondrion"/>
    <property type="evidence" value="ECO:0007669"/>
    <property type="project" value="TreeGrafter"/>
</dbReference>
<dbReference type="InterPro" id="IPR022812">
    <property type="entry name" value="Dynamin"/>
</dbReference>
<organism evidence="6 7">
    <name type="scientific">Lentithecium fluviatile CBS 122367</name>
    <dbReference type="NCBI Taxonomy" id="1168545"/>
    <lineage>
        <taxon>Eukaryota</taxon>
        <taxon>Fungi</taxon>
        <taxon>Dikarya</taxon>
        <taxon>Ascomycota</taxon>
        <taxon>Pezizomycotina</taxon>
        <taxon>Dothideomycetes</taxon>
        <taxon>Pleosporomycetidae</taxon>
        <taxon>Pleosporales</taxon>
        <taxon>Massarineae</taxon>
        <taxon>Lentitheciaceae</taxon>
        <taxon>Lentithecium</taxon>
    </lineage>
</organism>
<dbReference type="Pfam" id="PF02212">
    <property type="entry name" value="GED"/>
    <property type="match status" value="1"/>
</dbReference>
<evidence type="ECO:0008006" key="8">
    <source>
        <dbReference type="Google" id="ProtNLM"/>
    </source>
</evidence>